<dbReference type="Proteomes" id="UP000272193">
    <property type="component" value="Unassembled WGS sequence"/>
</dbReference>
<evidence type="ECO:0000313" key="5">
    <source>
        <dbReference type="EMBL" id="RPE64935.1"/>
    </source>
</evidence>
<dbReference type="PROSITE" id="PS00194">
    <property type="entry name" value="THIOREDOXIN_1"/>
    <property type="match status" value="1"/>
</dbReference>
<evidence type="ECO:0000256" key="2">
    <source>
        <dbReference type="ARBA" id="ARBA00022748"/>
    </source>
</evidence>
<evidence type="ECO:0000259" key="4">
    <source>
        <dbReference type="PROSITE" id="PS51352"/>
    </source>
</evidence>
<dbReference type="GO" id="GO:0015036">
    <property type="term" value="F:disulfide oxidoreductase activity"/>
    <property type="evidence" value="ECO:0007669"/>
    <property type="project" value="UniProtKB-ARBA"/>
</dbReference>
<gene>
    <name evidence="5" type="ORF">EDC62_2058</name>
</gene>
<organism evidence="5 6">
    <name type="scientific">Tibeticola sediminis</name>
    <dbReference type="NCBI Taxonomy" id="1917811"/>
    <lineage>
        <taxon>Bacteria</taxon>
        <taxon>Pseudomonadati</taxon>
        <taxon>Pseudomonadota</taxon>
        <taxon>Betaproteobacteria</taxon>
        <taxon>Burkholderiales</taxon>
        <taxon>Comamonadaceae</taxon>
        <taxon>Tibeticola</taxon>
    </lineage>
</organism>
<keyword evidence="3" id="KW-0676">Redox-active center</keyword>
<evidence type="ECO:0000256" key="3">
    <source>
        <dbReference type="ARBA" id="ARBA00023284"/>
    </source>
</evidence>
<feature type="domain" description="Thioredoxin" evidence="4">
    <location>
        <begin position="21"/>
        <end position="159"/>
    </location>
</feature>
<dbReference type="GO" id="GO:0017004">
    <property type="term" value="P:cytochrome complex assembly"/>
    <property type="evidence" value="ECO:0007669"/>
    <property type="project" value="UniProtKB-KW"/>
</dbReference>
<evidence type="ECO:0000256" key="1">
    <source>
        <dbReference type="ARBA" id="ARBA00004196"/>
    </source>
</evidence>
<dbReference type="SUPFAM" id="SSF52833">
    <property type="entry name" value="Thioredoxin-like"/>
    <property type="match status" value="1"/>
</dbReference>
<dbReference type="GO" id="GO:0030313">
    <property type="term" value="C:cell envelope"/>
    <property type="evidence" value="ECO:0007669"/>
    <property type="project" value="UniProtKB-SubCell"/>
</dbReference>
<protein>
    <submittedName>
        <fullName evidence="5">Thiol-disulfide isomerase/thioredoxin</fullName>
    </submittedName>
</protein>
<keyword evidence="5" id="KW-0413">Isomerase</keyword>
<dbReference type="AlphaFoldDB" id="A0A3N4U990"/>
<dbReference type="CDD" id="cd02966">
    <property type="entry name" value="TlpA_like_family"/>
    <property type="match status" value="1"/>
</dbReference>
<dbReference type="Gene3D" id="3.40.30.10">
    <property type="entry name" value="Glutaredoxin"/>
    <property type="match status" value="1"/>
</dbReference>
<dbReference type="InterPro" id="IPR050553">
    <property type="entry name" value="Thioredoxin_ResA/DsbE_sf"/>
</dbReference>
<dbReference type="EMBL" id="RKQL01000005">
    <property type="protein sequence ID" value="RPE64935.1"/>
    <property type="molecule type" value="Genomic_DNA"/>
</dbReference>
<evidence type="ECO:0000313" key="6">
    <source>
        <dbReference type="Proteomes" id="UP000272193"/>
    </source>
</evidence>
<keyword evidence="2" id="KW-0201">Cytochrome c-type biogenesis</keyword>
<dbReference type="PANTHER" id="PTHR42852:SF18">
    <property type="entry name" value="CHROMOSOME UNDETERMINED SCAFFOLD_47, WHOLE GENOME SHOTGUN SEQUENCE"/>
    <property type="match status" value="1"/>
</dbReference>
<dbReference type="InterPro" id="IPR013740">
    <property type="entry name" value="Redoxin"/>
</dbReference>
<dbReference type="InterPro" id="IPR013766">
    <property type="entry name" value="Thioredoxin_domain"/>
</dbReference>
<keyword evidence="6" id="KW-1185">Reference proteome</keyword>
<comment type="subcellular location">
    <subcellularLocation>
        <location evidence="1">Cell envelope</location>
    </subcellularLocation>
</comment>
<dbReference type="InterPro" id="IPR036249">
    <property type="entry name" value="Thioredoxin-like_sf"/>
</dbReference>
<name>A0A3N4U990_9BURK</name>
<dbReference type="PANTHER" id="PTHR42852">
    <property type="entry name" value="THIOL:DISULFIDE INTERCHANGE PROTEIN DSBE"/>
    <property type="match status" value="1"/>
</dbReference>
<reference evidence="5 6" key="1">
    <citation type="submission" date="2018-11" db="EMBL/GenBank/DDBJ databases">
        <title>Genomic Encyclopedia of Type Strains, Phase IV (KMG-IV): sequencing the most valuable type-strain genomes for metagenomic binning, comparative biology and taxonomic classification.</title>
        <authorList>
            <person name="Goeker M."/>
        </authorList>
    </citation>
    <scope>NUCLEOTIDE SEQUENCE [LARGE SCALE GENOMIC DNA]</scope>
    <source>
        <strain evidence="5 6">DSM 101684</strain>
    </source>
</reference>
<comment type="caution">
    <text evidence="5">The sequence shown here is derived from an EMBL/GenBank/DDBJ whole genome shotgun (WGS) entry which is preliminary data.</text>
</comment>
<dbReference type="PROSITE" id="PS51352">
    <property type="entry name" value="THIOREDOXIN_2"/>
    <property type="match status" value="1"/>
</dbReference>
<proteinExistence type="predicted"/>
<dbReference type="GO" id="GO:0016853">
    <property type="term" value="F:isomerase activity"/>
    <property type="evidence" value="ECO:0007669"/>
    <property type="project" value="UniProtKB-KW"/>
</dbReference>
<sequence>MAAAPTPADPPGLDGARLRPWPQARSLAPLELPTLDGRTMTWAAFRGRLLLLNFWATWCPPCRAEMPTLAALPQVLGEDRVAVLAVNFRESARTVRAYLARSGVDVAVAFDSTGGFTQAMGVQAFPTTILIDRQGRPLWLIEGEVDWSQPKVLRWIEAL</sequence>
<accession>A0A3N4U990</accession>
<dbReference type="Pfam" id="PF08534">
    <property type="entry name" value="Redoxin"/>
    <property type="match status" value="1"/>
</dbReference>
<dbReference type="InterPro" id="IPR017937">
    <property type="entry name" value="Thioredoxin_CS"/>
</dbReference>